<dbReference type="PIRSF" id="PIRSF001112">
    <property type="entry name" value="Epoxide_hydrolase"/>
    <property type="match status" value="1"/>
</dbReference>
<dbReference type="OrthoDB" id="7130006at2759"/>
<evidence type="ECO:0000259" key="5">
    <source>
        <dbReference type="Pfam" id="PF06441"/>
    </source>
</evidence>
<dbReference type="InterPro" id="IPR016292">
    <property type="entry name" value="Epoxide_hydrolase"/>
</dbReference>
<evidence type="ECO:0000313" key="6">
    <source>
        <dbReference type="EMBL" id="OCB86955.1"/>
    </source>
</evidence>
<organism evidence="6 7">
    <name type="scientific">Sanghuangporus baumii</name>
    <name type="common">Phellinus baumii</name>
    <dbReference type="NCBI Taxonomy" id="108892"/>
    <lineage>
        <taxon>Eukaryota</taxon>
        <taxon>Fungi</taxon>
        <taxon>Dikarya</taxon>
        <taxon>Basidiomycota</taxon>
        <taxon>Agaricomycotina</taxon>
        <taxon>Agaricomycetes</taxon>
        <taxon>Hymenochaetales</taxon>
        <taxon>Hymenochaetaceae</taxon>
        <taxon>Sanghuangporus</taxon>
    </lineage>
</organism>
<accession>A0A9Q5N2R3</accession>
<dbReference type="GO" id="GO:0004301">
    <property type="term" value="F:epoxide hydrolase activity"/>
    <property type="evidence" value="ECO:0007669"/>
    <property type="project" value="TreeGrafter"/>
</dbReference>
<dbReference type="PANTHER" id="PTHR21661:SF35">
    <property type="entry name" value="EPOXIDE HYDROLASE"/>
    <property type="match status" value="1"/>
</dbReference>
<gene>
    <name evidence="6" type="ORF">A7U60_g5927</name>
</gene>
<dbReference type="InterPro" id="IPR029058">
    <property type="entry name" value="AB_hydrolase_fold"/>
</dbReference>
<dbReference type="Proteomes" id="UP000757232">
    <property type="component" value="Unassembled WGS sequence"/>
</dbReference>
<evidence type="ECO:0000256" key="3">
    <source>
        <dbReference type="ARBA" id="ARBA00022801"/>
    </source>
</evidence>
<feature type="active site" description="Nucleophile" evidence="4">
    <location>
        <position position="165"/>
    </location>
</feature>
<protein>
    <submittedName>
        <fullName evidence="6">Alpha/beta-hydrolase</fullName>
    </submittedName>
</protein>
<dbReference type="AlphaFoldDB" id="A0A9Q5N2R3"/>
<feature type="domain" description="Epoxide hydrolase N-terminal" evidence="5">
    <location>
        <begin position="4"/>
        <end position="98"/>
    </location>
</feature>
<dbReference type="PRINTS" id="PR00412">
    <property type="entry name" value="EPOXHYDRLASE"/>
</dbReference>
<keyword evidence="2" id="KW-0058">Aromatic hydrocarbons catabolism</keyword>
<dbReference type="Pfam" id="PF06441">
    <property type="entry name" value="EHN"/>
    <property type="match status" value="1"/>
</dbReference>
<dbReference type="PANTHER" id="PTHR21661">
    <property type="entry name" value="EPOXIDE HYDROLASE 1-RELATED"/>
    <property type="match status" value="1"/>
</dbReference>
<feature type="active site" description="Proton acceptor" evidence="4">
    <location>
        <position position="346"/>
    </location>
</feature>
<reference evidence="6" key="1">
    <citation type="submission" date="2016-06" db="EMBL/GenBank/DDBJ databases">
        <title>Draft Genome sequence of the fungus Inonotus baumii.</title>
        <authorList>
            <person name="Zhu H."/>
            <person name="Lin W."/>
        </authorList>
    </citation>
    <scope>NUCLEOTIDE SEQUENCE</scope>
    <source>
        <strain evidence="6">821</strain>
    </source>
</reference>
<evidence type="ECO:0000256" key="1">
    <source>
        <dbReference type="ARBA" id="ARBA00010088"/>
    </source>
</evidence>
<keyword evidence="3" id="KW-0378">Hydrolase</keyword>
<evidence type="ECO:0000313" key="7">
    <source>
        <dbReference type="Proteomes" id="UP000757232"/>
    </source>
</evidence>
<dbReference type="EMBL" id="LNZH02000197">
    <property type="protein sequence ID" value="OCB86955.1"/>
    <property type="molecule type" value="Genomic_DNA"/>
</dbReference>
<dbReference type="InterPro" id="IPR010497">
    <property type="entry name" value="Epoxide_hydro_N"/>
</dbReference>
<name>A0A9Q5N2R3_SANBA</name>
<comment type="caution">
    <text evidence="6">The sequence shown here is derived from an EMBL/GenBank/DDBJ whole genome shotgun (WGS) entry which is preliminary data.</text>
</comment>
<feature type="active site" description="Proton donor" evidence="4">
    <location>
        <position position="287"/>
    </location>
</feature>
<evidence type="ECO:0000256" key="2">
    <source>
        <dbReference type="ARBA" id="ARBA00022797"/>
    </source>
</evidence>
<comment type="similarity">
    <text evidence="1">Belongs to the peptidase S33 family.</text>
</comment>
<sequence length="371" mass="42169">MLTLLKAAPLPDKAPVDAAGPWKLGMDIDCLKKLKTMFLTEWKWDSLGKKIAKFDNFLVHYEHEEDTFDLHYLHVKSQRRDAIPLILCHGWPGTFFDFHKVIEPLVNPASPDLPAFHIVVPSIPGFFLSTLPRRFDWDLIDIAKIYHGLMASVLGYEKYAGQGGDWVKRFSCRMLTWAYESPSMHYNMFRQAPEPGSDPSTYSEIEKRVVARGVELNSTGSGYFEIQRTKPFTIGCAIASSPLAMLAYIGEKIHDWSDPDRINPWDILDTVALYYLSGSFATSVMIYNQAQKLRAELMSSREENKWILKTNFGLSAFPFEIGGASRHDTAKFGPLVYYKEHSGGGHFPALDSPSEFVDDLQDFFAEHWPRA</sequence>
<keyword evidence="7" id="KW-1185">Reference proteome</keyword>
<proteinExistence type="inferred from homology"/>
<dbReference type="InterPro" id="IPR000639">
    <property type="entry name" value="Epox_hydrolase-like"/>
</dbReference>
<dbReference type="GO" id="GO:0097176">
    <property type="term" value="P:epoxide metabolic process"/>
    <property type="evidence" value="ECO:0007669"/>
    <property type="project" value="TreeGrafter"/>
</dbReference>
<dbReference type="Gene3D" id="3.40.50.1820">
    <property type="entry name" value="alpha/beta hydrolase"/>
    <property type="match status" value="1"/>
</dbReference>
<dbReference type="SUPFAM" id="SSF53474">
    <property type="entry name" value="alpha/beta-Hydrolases"/>
    <property type="match status" value="1"/>
</dbReference>
<evidence type="ECO:0000256" key="4">
    <source>
        <dbReference type="PIRSR" id="PIRSR001112-1"/>
    </source>
</evidence>